<dbReference type="KEGG" id="lhf:JCM16775_1149"/>
<dbReference type="Proteomes" id="UP000321892">
    <property type="component" value="Chromosome"/>
</dbReference>
<evidence type="ECO:0000256" key="1">
    <source>
        <dbReference type="SAM" id="Phobius"/>
    </source>
</evidence>
<dbReference type="RefSeq" id="WP_026746432.1">
    <property type="nucleotide sequence ID" value="NZ_AP019823.1"/>
</dbReference>
<dbReference type="EMBL" id="AP019823">
    <property type="protein sequence ID" value="BBM38440.1"/>
    <property type="molecule type" value="Genomic_DNA"/>
</dbReference>
<keyword evidence="1" id="KW-0472">Membrane</keyword>
<accession>A0A510JGP3</accession>
<gene>
    <name evidence="2" type="ORF">JCM16775_1149</name>
</gene>
<reference evidence="2 3" key="1">
    <citation type="submission" date="2019-07" db="EMBL/GenBank/DDBJ databases">
        <title>Complete Genome Sequence of Leptotrichia hofstadii Strain JCM16775.</title>
        <authorList>
            <person name="Watanabe S."/>
            <person name="Cui L."/>
        </authorList>
    </citation>
    <scope>NUCLEOTIDE SEQUENCE [LARGE SCALE GENOMIC DNA]</scope>
    <source>
        <strain evidence="2 3">JCM16775</strain>
    </source>
</reference>
<keyword evidence="1" id="KW-0812">Transmembrane</keyword>
<proteinExistence type="predicted"/>
<sequence length="215" mass="25320">MNEIKKGIIIGLLLTCIYSIGAYIYKSQAKKKTEIGIKDRKNNETSKENAEKEINTQNLQNENDKIINGYRYKNGYVYKWSDNEKSAFVKRSLGYEKRFSKTTSQEELDNGLKSEYCDAIKEIEKVDQKIVPGTDIPFRKATYTQVDDAYKKYLQKIAQIRQVVSIIKPDNLDNEIYFETRIKCWYKGTNWNNANSKFKHLARDFYSEEVNDYYK</sequence>
<dbReference type="OrthoDB" id="80820at2"/>
<protein>
    <submittedName>
        <fullName evidence="2">Uncharacterized protein</fullName>
    </submittedName>
</protein>
<keyword evidence="3" id="KW-1185">Reference proteome</keyword>
<organism evidence="2 3">
    <name type="scientific">Leptotrichia hofstadii</name>
    <dbReference type="NCBI Taxonomy" id="157688"/>
    <lineage>
        <taxon>Bacteria</taxon>
        <taxon>Fusobacteriati</taxon>
        <taxon>Fusobacteriota</taxon>
        <taxon>Fusobacteriia</taxon>
        <taxon>Fusobacteriales</taxon>
        <taxon>Leptotrichiaceae</taxon>
        <taxon>Leptotrichia</taxon>
    </lineage>
</organism>
<keyword evidence="1" id="KW-1133">Transmembrane helix</keyword>
<evidence type="ECO:0000313" key="3">
    <source>
        <dbReference type="Proteomes" id="UP000321892"/>
    </source>
</evidence>
<feature type="transmembrane region" description="Helical" evidence="1">
    <location>
        <begin position="7"/>
        <end position="25"/>
    </location>
</feature>
<name>A0A510JGP3_9FUSO</name>
<evidence type="ECO:0000313" key="2">
    <source>
        <dbReference type="EMBL" id="BBM38440.1"/>
    </source>
</evidence>
<dbReference type="AlphaFoldDB" id="A0A510JGP3"/>